<name>A0A540KKN2_MALBA</name>
<dbReference type="Proteomes" id="UP000315295">
    <property type="component" value="Unassembled WGS sequence"/>
</dbReference>
<keyword evidence="1" id="KW-0812">Transmembrane</keyword>
<protein>
    <submittedName>
        <fullName evidence="2">Uncharacterized protein</fullName>
    </submittedName>
</protein>
<evidence type="ECO:0000256" key="1">
    <source>
        <dbReference type="SAM" id="Phobius"/>
    </source>
</evidence>
<dbReference type="PANTHER" id="PTHR36485">
    <property type="entry name" value="OS01G0939000 PROTEIN"/>
    <property type="match status" value="1"/>
</dbReference>
<organism evidence="2 3">
    <name type="scientific">Malus baccata</name>
    <name type="common">Siberian crab apple</name>
    <name type="synonym">Pyrus baccata</name>
    <dbReference type="NCBI Taxonomy" id="106549"/>
    <lineage>
        <taxon>Eukaryota</taxon>
        <taxon>Viridiplantae</taxon>
        <taxon>Streptophyta</taxon>
        <taxon>Embryophyta</taxon>
        <taxon>Tracheophyta</taxon>
        <taxon>Spermatophyta</taxon>
        <taxon>Magnoliopsida</taxon>
        <taxon>eudicotyledons</taxon>
        <taxon>Gunneridae</taxon>
        <taxon>Pentapetalae</taxon>
        <taxon>rosids</taxon>
        <taxon>fabids</taxon>
        <taxon>Rosales</taxon>
        <taxon>Rosaceae</taxon>
        <taxon>Amygdaloideae</taxon>
        <taxon>Maleae</taxon>
        <taxon>Malus</taxon>
    </lineage>
</organism>
<sequence length="49" mass="5541">MQQQKLIWGWVFIASGSLFFLGFLYAAVISKLLPPSDNPIVSAIQSDRW</sequence>
<keyword evidence="1" id="KW-0472">Membrane</keyword>
<accession>A0A540KKN2</accession>
<gene>
    <name evidence="2" type="ORF">C1H46_039886</name>
</gene>
<dbReference type="AlphaFoldDB" id="A0A540KKN2"/>
<keyword evidence="1" id="KW-1133">Transmembrane helix</keyword>
<evidence type="ECO:0000313" key="3">
    <source>
        <dbReference type="Proteomes" id="UP000315295"/>
    </source>
</evidence>
<dbReference type="EMBL" id="VIEB01001171">
    <property type="protein sequence ID" value="TQD74582.1"/>
    <property type="molecule type" value="Genomic_DNA"/>
</dbReference>
<dbReference type="PANTHER" id="PTHR36485:SF1">
    <property type="entry name" value="TRANSMEMBRANE PROTEIN"/>
    <property type="match status" value="1"/>
</dbReference>
<feature type="transmembrane region" description="Helical" evidence="1">
    <location>
        <begin position="7"/>
        <end position="28"/>
    </location>
</feature>
<reference evidence="2 3" key="1">
    <citation type="journal article" date="2019" name="G3 (Bethesda)">
        <title>Sequencing of a Wild Apple (Malus baccata) Genome Unravels the Differences Between Cultivated and Wild Apple Species Regarding Disease Resistance and Cold Tolerance.</title>
        <authorList>
            <person name="Chen X."/>
        </authorList>
    </citation>
    <scope>NUCLEOTIDE SEQUENCE [LARGE SCALE GENOMIC DNA]</scope>
    <source>
        <strain evidence="3">cv. Shandingzi</strain>
        <tissue evidence="2">Leaves</tissue>
    </source>
</reference>
<evidence type="ECO:0000313" key="2">
    <source>
        <dbReference type="EMBL" id="TQD74582.1"/>
    </source>
</evidence>
<keyword evidence="3" id="KW-1185">Reference proteome</keyword>
<proteinExistence type="predicted"/>
<comment type="caution">
    <text evidence="2">The sequence shown here is derived from an EMBL/GenBank/DDBJ whole genome shotgun (WGS) entry which is preliminary data.</text>
</comment>